<evidence type="ECO:0000256" key="4">
    <source>
        <dbReference type="ARBA" id="ARBA00022741"/>
    </source>
</evidence>
<organism evidence="9">
    <name type="scientific">marine metagenome</name>
    <dbReference type="NCBI Taxonomy" id="408172"/>
    <lineage>
        <taxon>unclassified sequences</taxon>
        <taxon>metagenomes</taxon>
        <taxon>ecological metagenomes</taxon>
    </lineage>
</organism>
<dbReference type="GO" id="GO:0005524">
    <property type="term" value="F:ATP binding"/>
    <property type="evidence" value="ECO:0007669"/>
    <property type="project" value="UniProtKB-KW"/>
</dbReference>
<gene>
    <name evidence="9" type="ORF">METZ01_LOCUS480973</name>
</gene>
<dbReference type="PANTHER" id="PTHR23342:SF0">
    <property type="entry name" value="N-ACETYLGLUTAMATE SYNTHASE, MITOCHONDRIAL"/>
    <property type="match status" value="1"/>
</dbReference>
<dbReference type="GO" id="GO:0006526">
    <property type="term" value="P:L-arginine biosynthetic process"/>
    <property type="evidence" value="ECO:0007669"/>
    <property type="project" value="UniProtKB-KW"/>
</dbReference>
<keyword evidence="6" id="KW-0067">ATP-binding</keyword>
<dbReference type="Pfam" id="PF00696">
    <property type="entry name" value="AA_kinase"/>
    <property type="match status" value="1"/>
</dbReference>
<keyword evidence="5" id="KW-0418">Kinase</keyword>
<dbReference type="NCBIfam" id="TIGR00761">
    <property type="entry name" value="argB"/>
    <property type="match status" value="1"/>
</dbReference>
<dbReference type="CDD" id="cd04238">
    <property type="entry name" value="AAK_NAGK-like"/>
    <property type="match status" value="1"/>
</dbReference>
<dbReference type="InterPro" id="IPR004662">
    <property type="entry name" value="AcgluKinase_fam"/>
</dbReference>
<proteinExistence type="predicted"/>
<protein>
    <recommendedName>
        <fullName evidence="8">Aspartate/glutamate/uridylate kinase domain-containing protein</fullName>
    </recommendedName>
</protein>
<accession>A0A383C7T7</accession>
<dbReference type="PANTHER" id="PTHR23342">
    <property type="entry name" value="N-ACETYLGLUTAMATE SYNTHASE"/>
    <property type="match status" value="1"/>
</dbReference>
<dbReference type="GO" id="GO:0003991">
    <property type="term" value="F:acetylglutamate kinase activity"/>
    <property type="evidence" value="ECO:0007669"/>
    <property type="project" value="TreeGrafter"/>
</dbReference>
<evidence type="ECO:0000256" key="6">
    <source>
        <dbReference type="ARBA" id="ARBA00022840"/>
    </source>
</evidence>
<comment type="pathway">
    <text evidence="7">Amino-acid biosynthesis.</text>
</comment>
<name>A0A383C7T7_9ZZZZ</name>
<dbReference type="SUPFAM" id="SSF53633">
    <property type="entry name" value="Carbamate kinase-like"/>
    <property type="match status" value="1"/>
</dbReference>
<evidence type="ECO:0000256" key="7">
    <source>
        <dbReference type="ARBA" id="ARBA00029440"/>
    </source>
</evidence>
<dbReference type="AlphaFoldDB" id="A0A383C7T7"/>
<sequence length="212" mass="21778">MTKLSYLAKQCVVLKIGGATEINFTSIMYEIQSLSNVGALVVLIHGGGEELSSALDQAGLKAEFIDGLRVTDATTLEIAIMVLAGKVNKKMVAQLQAAGIPTVGISGVDGGTVLVAPHPESSDLGYVGTVTDIDLTLITSLLHTGFTPVVAPIATSQNGQMYNINADTMAGEIAAKLNAARLILITNVPGVLDASGNTISLLTPSMATKLSA</sequence>
<keyword evidence="1" id="KW-0055">Arginine biosynthesis</keyword>
<dbReference type="Gene3D" id="3.40.1160.10">
    <property type="entry name" value="Acetylglutamate kinase-like"/>
    <property type="match status" value="1"/>
</dbReference>
<keyword evidence="2" id="KW-0028">Amino-acid biosynthesis</keyword>
<evidence type="ECO:0000256" key="2">
    <source>
        <dbReference type="ARBA" id="ARBA00022605"/>
    </source>
</evidence>
<evidence type="ECO:0000256" key="1">
    <source>
        <dbReference type="ARBA" id="ARBA00022571"/>
    </source>
</evidence>
<keyword evidence="3" id="KW-0808">Transferase</keyword>
<feature type="non-terminal residue" evidence="9">
    <location>
        <position position="212"/>
    </location>
</feature>
<feature type="domain" description="Aspartate/glutamate/uridylate kinase" evidence="8">
    <location>
        <begin position="11"/>
        <end position="199"/>
    </location>
</feature>
<dbReference type="InterPro" id="IPR036393">
    <property type="entry name" value="AceGlu_kinase-like_sf"/>
</dbReference>
<evidence type="ECO:0000259" key="8">
    <source>
        <dbReference type="Pfam" id="PF00696"/>
    </source>
</evidence>
<evidence type="ECO:0000313" key="9">
    <source>
        <dbReference type="EMBL" id="SVE28119.1"/>
    </source>
</evidence>
<dbReference type="InterPro" id="IPR001048">
    <property type="entry name" value="Asp/Glu/Uridylate_kinase"/>
</dbReference>
<dbReference type="GO" id="GO:0005737">
    <property type="term" value="C:cytoplasm"/>
    <property type="evidence" value="ECO:0007669"/>
    <property type="project" value="InterPro"/>
</dbReference>
<dbReference type="EMBL" id="UINC01206471">
    <property type="protein sequence ID" value="SVE28119.1"/>
    <property type="molecule type" value="Genomic_DNA"/>
</dbReference>
<dbReference type="PIRSF" id="PIRSF000728">
    <property type="entry name" value="NAGK"/>
    <property type="match status" value="1"/>
</dbReference>
<evidence type="ECO:0000256" key="5">
    <source>
        <dbReference type="ARBA" id="ARBA00022777"/>
    </source>
</evidence>
<keyword evidence="4" id="KW-0547">Nucleotide-binding</keyword>
<reference evidence="9" key="1">
    <citation type="submission" date="2018-05" db="EMBL/GenBank/DDBJ databases">
        <authorList>
            <person name="Lanie J.A."/>
            <person name="Ng W.-L."/>
            <person name="Kazmierczak K.M."/>
            <person name="Andrzejewski T.M."/>
            <person name="Davidsen T.M."/>
            <person name="Wayne K.J."/>
            <person name="Tettelin H."/>
            <person name="Glass J.I."/>
            <person name="Rusch D."/>
            <person name="Podicherti R."/>
            <person name="Tsui H.-C.T."/>
            <person name="Winkler M.E."/>
        </authorList>
    </citation>
    <scope>NUCLEOTIDE SEQUENCE</scope>
</reference>
<evidence type="ECO:0000256" key="3">
    <source>
        <dbReference type="ARBA" id="ARBA00022679"/>
    </source>
</evidence>